<dbReference type="AlphaFoldDB" id="A0A239F492"/>
<dbReference type="InterPro" id="IPR021958">
    <property type="entry name" value="DUF3575"/>
</dbReference>
<accession>A0A239F492</accession>
<feature type="chain" id="PRO_5012918431" description="DUF3575 domain-containing protein" evidence="1">
    <location>
        <begin position="22"/>
        <end position="289"/>
    </location>
</feature>
<dbReference type="RefSeq" id="WP_089319088.1">
    <property type="nucleotide sequence ID" value="NZ_FZOQ01000008.1"/>
</dbReference>
<dbReference type="Proteomes" id="UP000198432">
    <property type="component" value="Unassembled WGS sequence"/>
</dbReference>
<evidence type="ECO:0008006" key="4">
    <source>
        <dbReference type="Google" id="ProtNLM"/>
    </source>
</evidence>
<proteinExistence type="predicted"/>
<keyword evidence="3" id="KW-1185">Reference proteome</keyword>
<evidence type="ECO:0000313" key="3">
    <source>
        <dbReference type="Proteomes" id="UP000198432"/>
    </source>
</evidence>
<evidence type="ECO:0000313" key="2">
    <source>
        <dbReference type="EMBL" id="SNS51645.1"/>
    </source>
</evidence>
<sequence>MLSARIIFFFVFLVSYKLASAQTTEAASSTVSGKGAAKLWSETTVTHHALPVVASKENFRKNIVKVNLSSLALENYSLGYERSLTRKMTCALGFNVMPETTLSSIFLVERAIDLYLQDYGFLINELNLASIANNSFNGEARFYAGRHSGARGLYVSVYGRYASMKAAYPYNYGTNDNTYLLPLQGAFKGLGGGVMIGAQWLISKRMTFDWYMLGGHYGKTDIAMSAAADLSSLSTTERKDLEGIFEGINDSFKGVAAVDASVTDQGLNVTGKGPFAGIRSLGFNLGMTF</sequence>
<gene>
    <name evidence="2" type="ORF">SAMN06296052_1082</name>
</gene>
<dbReference type="EMBL" id="FZOQ01000008">
    <property type="protein sequence ID" value="SNS51645.1"/>
    <property type="molecule type" value="Genomic_DNA"/>
</dbReference>
<reference evidence="3" key="1">
    <citation type="submission" date="2017-06" db="EMBL/GenBank/DDBJ databases">
        <authorList>
            <person name="Varghese N."/>
            <person name="Submissions S."/>
        </authorList>
    </citation>
    <scope>NUCLEOTIDE SEQUENCE [LARGE SCALE GENOMIC DNA]</scope>
    <source>
        <strain evidence="3">NKM1</strain>
    </source>
</reference>
<dbReference type="Pfam" id="PF12099">
    <property type="entry name" value="DUF3575"/>
    <property type="match status" value="1"/>
</dbReference>
<name>A0A239F492_9BACT</name>
<organism evidence="2 3">
    <name type="scientific">Pontibacter ummariensis</name>
    <dbReference type="NCBI Taxonomy" id="1610492"/>
    <lineage>
        <taxon>Bacteria</taxon>
        <taxon>Pseudomonadati</taxon>
        <taxon>Bacteroidota</taxon>
        <taxon>Cytophagia</taxon>
        <taxon>Cytophagales</taxon>
        <taxon>Hymenobacteraceae</taxon>
        <taxon>Pontibacter</taxon>
    </lineage>
</organism>
<evidence type="ECO:0000256" key="1">
    <source>
        <dbReference type="SAM" id="SignalP"/>
    </source>
</evidence>
<protein>
    <recommendedName>
        <fullName evidence="4">DUF3575 domain-containing protein</fullName>
    </recommendedName>
</protein>
<feature type="signal peptide" evidence="1">
    <location>
        <begin position="1"/>
        <end position="21"/>
    </location>
</feature>
<keyword evidence="1" id="KW-0732">Signal</keyword>